<dbReference type="Gene3D" id="2.30.42.10">
    <property type="match status" value="1"/>
</dbReference>
<dbReference type="InterPro" id="IPR041489">
    <property type="entry name" value="PDZ_6"/>
</dbReference>
<dbReference type="InterPro" id="IPR001478">
    <property type="entry name" value="PDZ"/>
</dbReference>
<dbReference type="Pfam" id="PF17820">
    <property type="entry name" value="PDZ_6"/>
    <property type="match status" value="1"/>
</dbReference>
<gene>
    <name evidence="2" type="ORF">SDC9_174038</name>
</gene>
<proteinExistence type="predicted"/>
<evidence type="ECO:0000259" key="1">
    <source>
        <dbReference type="PROSITE" id="PS50106"/>
    </source>
</evidence>
<dbReference type="SUPFAM" id="SSF50156">
    <property type="entry name" value="PDZ domain-like"/>
    <property type="match status" value="1"/>
</dbReference>
<dbReference type="AlphaFoldDB" id="A0A645GSK8"/>
<sequence length="123" mass="13070">MRLQVWRHKAARDITVKVGAFQDDKVAAAEPAKADKGRLGVAVRPLTPEERRQSGIAGGLLVEQASGAAARAGIRPGDVILSINGEAVNDTEQLRQLIGKSGKKVALLIERGKARLFVPVELG</sequence>
<dbReference type="InterPro" id="IPR036034">
    <property type="entry name" value="PDZ_sf"/>
</dbReference>
<accession>A0A645GSK8</accession>
<reference evidence="2" key="1">
    <citation type="submission" date="2019-08" db="EMBL/GenBank/DDBJ databases">
        <authorList>
            <person name="Kucharzyk K."/>
            <person name="Murdoch R.W."/>
            <person name="Higgins S."/>
            <person name="Loffler F."/>
        </authorList>
    </citation>
    <scope>NUCLEOTIDE SEQUENCE</scope>
</reference>
<protein>
    <recommendedName>
        <fullName evidence="1">PDZ domain-containing protein</fullName>
    </recommendedName>
</protein>
<dbReference type="EMBL" id="VSSQ01076201">
    <property type="protein sequence ID" value="MPN26613.1"/>
    <property type="molecule type" value="Genomic_DNA"/>
</dbReference>
<dbReference type="PROSITE" id="PS50106">
    <property type="entry name" value="PDZ"/>
    <property type="match status" value="1"/>
</dbReference>
<name>A0A645GSK8_9ZZZZ</name>
<evidence type="ECO:0000313" key="2">
    <source>
        <dbReference type="EMBL" id="MPN26613.1"/>
    </source>
</evidence>
<dbReference type="SMART" id="SM00228">
    <property type="entry name" value="PDZ"/>
    <property type="match status" value="1"/>
</dbReference>
<comment type="caution">
    <text evidence="2">The sequence shown here is derived from an EMBL/GenBank/DDBJ whole genome shotgun (WGS) entry which is preliminary data.</text>
</comment>
<feature type="domain" description="PDZ" evidence="1">
    <location>
        <begin position="28"/>
        <end position="113"/>
    </location>
</feature>
<organism evidence="2">
    <name type="scientific">bioreactor metagenome</name>
    <dbReference type="NCBI Taxonomy" id="1076179"/>
    <lineage>
        <taxon>unclassified sequences</taxon>
        <taxon>metagenomes</taxon>
        <taxon>ecological metagenomes</taxon>
    </lineage>
</organism>